<gene>
    <name evidence="2" type="ORF">RF55_15053</name>
</gene>
<name>A0A0J7K6V7_LASNI</name>
<dbReference type="PaxDb" id="67767-A0A0J7K6V7"/>
<dbReference type="InterPro" id="IPR043128">
    <property type="entry name" value="Rev_trsase/Diguanyl_cyclase"/>
</dbReference>
<protein>
    <submittedName>
        <fullName evidence="2">Krab-a domain-containing protein</fullName>
    </submittedName>
</protein>
<accession>A0A0J7K6V7</accession>
<dbReference type="InterPro" id="IPR053134">
    <property type="entry name" value="RNA-dir_DNA_polymerase"/>
</dbReference>
<evidence type="ECO:0000313" key="2">
    <source>
        <dbReference type="EMBL" id="KMQ86077.1"/>
    </source>
</evidence>
<dbReference type="STRING" id="67767.A0A0J7K6V7"/>
<dbReference type="Pfam" id="PF00078">
    <property type="entry name" value="RVT_1"/>
    <property type="match status" value="1"/>
</dbReference>
<feature type="domain" description="Reverse transcriptase" evidence="1">
    <location>
        <begin position="196"/>
        <end position="339"/>
    </location>
</feature>
<dbReference type="GO" id="GO:0071897">
    <property type="term" value="P:DNA biosynthetic process"/>
    <property type="evidence" value="ECO:0007669"/>
    <property type="project" value="UniProtKB-ARBA"/>
</dbReference>
<sequence>MVSLLRKRIPVSDCKLRYPTGEEVNVKFKVNVWIELRKFSLEFPMLVTDINDDCLLGIDFFRVLNLEKVLDPVLGILGQKEFQIFTCSRLENLEEKVPQILNELFEENSRNLNFSQRKVFADFLSEFYDIFSGDVAGSCKLVEHEINLNNSCAIKQTPRWISIFMREEVNKIIEEMKEKGVIEESQSSWVSPAILVKKKDGSIRFCVDYRKLNAVTVKDSYPLPRIDEILDQLSGNSWFSTLDLKSGYWQIKICQKDKAKTAFLIGNGLWQFTVVPFGLCNAPATFARLMERVLYKLSKICLVYLDDVIIFGKSFEEMIKNLRKIFLRLRAANLKINPKNV</sequence>
<dbReference type="PANTHER" id="PTHR24559:SF435">
    <property type="entry name" value="RIBONUCLEASE H"/>
    <property type="match status" value="1"/>
</dbReference>
<evidence type="ECO:0000259" key="1">
    <source>
        <dbReference type="Pfam" id="PF00078"/>
    </source>
</evidence>
<dbReference type="InterPro" id="IPR043502">
    <property type="entry name" value="DNA/RNA_pol_sf"/>
</dbReference>
<evidence type="ECO:0000313" key="3">
    <source>
        <dbReference type="Proteomes" id="UP000036403"/>
    </source>
</evidence>
<dbReference type="Gene3D" id="3.30.70.270">
    <property type="match status" value="1"/>
</dbReference>
<comment type="caution">
    <text evidence="2">The sequence shown here is derived from an EMBL/GenBank/DDBJ whole genome shotgun (WGS) entry which is preliminary data.</text>
</comment>
<proteinExistence type="predicted"/>
<keyword evidence="3" id="KW-1185">Reference proteome</keyword>
<dbReference type="AlphaFoldDB" id="A0A0J7K6V7"/>
<reference evidence="2 3" key="1">
    <citation type="submission" date="2015-04" db="EMBL/GenBank/DDBJ databases">
        <title>Lasius niger genome sequencing.</title>
        <authorList>
            <person name="Konorov E.A."/>
            <person name="Nikitin M.A."/>
            <person name="Kirill M.V."/>
            <person name="Chang P."/>
        </authorList>
    </citation>
    <scope>NUCLEOTIDE SEQUENCE [LARGE SCALE GENOMIC DNA]</scope>
    <source>
        <tissue evidence="2">Whole</tissue>
    </source>
</reference>
<dbReference type="EMBL" id="LBMM01012650">
    <property type="protein sequence ID" value="KMQ86077.1"/>
    <property type="molecule type" value="Genomic_DNA"/>
</dbReference>
<dbReference type="InterPro" id="IPR000477">
    <property type="entry name" value="RT_dom"/>
</dbReference>
<dbReference type="Proteomes" id="UP000036403">
    <property type="component" value="Unassembled WGS sequence"/>
</dbReference>
<dbReference type="PANTHER" id="PTHR24559">
    <property type="entry name" value="TRANSPOSON TY3-I GAG-POL POLYPROTEIN"/>
    <property type="match status" value="1"/>
</dbReference>
<dbReference type="CDD" id="cd01647">
    <property type="entry name" value="RT_LTR"/>
    <property type="match status" value="1"/>
</dbReference>
<organism evidence="2 3">
    <name type="scientific">Lasius niger</name>
    <name type="common">Black garden ant</name>
    <dbReference type="NCBI Taxonomy" id="67767"/>
    <lineage>
        <taxon>Eukaryota</taxon>
        <taxon>Metazoa</taxon>
        <taxon>Ecdysozoa</taxon>
        <taxon>Arthropoda</taxon>
        <taxon>Hexapoda</taxon>
        <taxon>Insecta</taxon>
        <taxon>Pterygota</taxon>
        <taxon>Neoptera</taxon>
        <taxon>Endopterygota</taxon>
        <taxon>Hymenoptera</taxon>
        <taxon>Apocrita</taxon>
        <taxon>Aculeata</taxon>
        <taxon>Formicoidea</taxon>
        <taxon>Formicidae</taxon>
        <taxon>Formicinae</taxon>
        <taxon>Lasius</taxon>
        <taxon>Lasius</taxon>
    </lineage>
</organism>
<dbReference type="OrthoDB" id="7701233at2759"/>
<dbReference type="Gene3D" id="3.10.10.10">
    <property type="entry name" value="HIV Type 1 Reverse Transcriptase, subunit A, domain 1"/>
    <property type="match status" value="1"/>
</dbReference>
<dbReference type="SUPFAM" id="SSF56672">
    <property type="entry name" value="DNA/RNA polymerases"/>
    <property type="match status" value="1"/>
</dbReference>